<reference evidence="14 15" key="1">
    <citation type="submission" date="2023-11" db="EMBL/GenBank/DDBJ databases">
        <title>MicrobeMod: A computational toolkit for identifying prokaryotic methylation and restriction-modification with nanopore sequencing.</title>
        <authorList>
            <person name="Crits-Christoph A."/>
            <person name="Kang S.C."/>
            <person name="Lee H."/>
            <person name="Ostrov N."/>
        </authorList>
    </citation>
    <scope>NUCLEOTIDE SEQUENCE [LARGE SCALE GENOMIC DNA]</scope>
    <source>
        <strain evidence="14 15">ATCC 14820</strain>
    </source>
</reference>
<dbReference type="InterPro" id="IPR012910">
    <property type="entry name" value="Plug_dom"/>
</dbReference>
<dbReference type="Gene3D" id="2.40.170.20">
    <property type="entry name" value="TonB-dependent receptor, beta-barrel domain"/>
    <property type="match status" value="1"/>
</dbReference>
<dbReference type="InterPro" id="IPR000531">
    <property type="entry name" value="Beta-barrel_TonB"/>
</dbReference>
<organism evidence="14 15">
    <name type="scientific">Sphingomonas echinoides</name>
    <dbReference type="NCBI Taxonomy" id="59803"/>
    <lineage>
        <taxon>Bacteria</taxon>
        <taxon>Pseudomonadati</taxon>
        <taxon>Pseudomonadota</taxon>
        <taxon>Alphaproteobacteria</taxon>
        <taxon>Sphingomonadales</taxon>
        <taxon>Sphingomonadaceae</taxon>
        <taxon>Sphingomonas</taxon>
    </lineage>
</organism>
<feature type="domain" description="TonB-dependent receptor plug" evidence="13">
    <location>
        <begin position="104"/>
        <end position="205"/>
    </location>
</feature>
<feature type="region of interest" description="Disordered" evidence="10">
    <location>
        <begin position="102"/>
        <end position="125"/>
    </location>
</feature>
<comment type="caution">
    <text evidence="14">The sequence shown here is derived from an EMBL/GenBank/DDBJ whole genome shotgun (WGS) entry which is preliminary data.</text>
</comment>
<dbReference type="InterPro" id="IPR037066">
    <property type="entry name" value="Plug_dom_sf"/>
</dbReference>
<accession>A0ABU4PMY1</accession>
<dbReference type="PROSITE" id="PS52016">
    <property type="entry name" value="TONB_DEPENDENT_REC_3"/>
    <property type="match status" value="1"/>
</dbReference>
<keyword evidence="2 8" id="KW-0813">Transport</keyword>
<dbReference type="PANTHER" id="PTHR40980:SF3">
    <property type="entry name" value="TONB-DEPENDENT RECEPTOR-LIKE BETA-BARREL DOMAIN-CONTAINING PROTEIN"/>
    <property type="match status" value="1"/>
</dbReference>
<dbReference type="Gene3D" id="2.170.130.10">
    <property type="entry name" value="TonB-dependent receptor, plug domain"/>
    <property type="match status" value="1"/>
</dbReference>
<keyword evidence="7 8" id="KW-0998">Cell outer membrane</keyword>
<feature type="domain" description="TonB-dependent receptor-like beta-barrel" evidence="12">
    <location>
        <begin position="444"/>
        <end position="936"/>
    </location>
</feature>
<keyword evidence="5 9" id="KW-0798">TonB box</keyword>
<dbReference type="InterPro" id="IPR010104">
    <property type="entry name" value="TonB_rcpt_bac"/>
</dbReference>
<dbReference type="PANTHER" id="PTHR40980">
    <property type="entry name" value="PLUG DOMAIN-CONTAINING PROTEIN"/>
    <property type="match status" value="1"/>
</dbReference>
<evidence type="ECO:0000256" key="5">
    <source>
        <dbReference type="ARBA" id="ARBA00023077"/>
    </source>
</evidence>
<keyword evidence="3 8" id="KW-1134">Transmembrane beta strand</keyword>
<evidence type="ECO:0000259" key="12">
    <source>
        <dbReference type="Pfam" id="PF00593"/>
    </source>
</evidence>
<feature type="signal peptide" evidence="11">
    <location>
        <begin position="1"/>
        <end position="32"/>
    </location>
</feature>
<proteinExistence type="inferred from homology"/>
<dbReference type="RefSeq" id="WP_010402255.1">
    <property type="nucleotide sequence ID" value="NZ_JAWXXV010000001.1"/>
</dbReference>
<dbReference type="InterPro" id="IPR039426">
    <property type="entry name" value="TonB-dep_rcpt-like"/>
</dbReference>
<dbReference type="Proteomes" id="UP001279660">
    <property type="component" value="Unassembled WGS sequence"/>
</dbReference>
<dbReference type="InterPro" id="IPR036942">
    <property type="entry name" value="Beta-barrel_TonB_sf"/>
</dbReference>
<name>A0ABU4PMY1_9SPHN</name>
<evidence type="ECO:0000256" key="4">
    <source>
        <dbReference type="ARBA" id="ARBA00022692"/>
    </source>
</evidence>
<evidence type="ECO:0000256" key="6">
    <source>
        <dbReference type="ARBA" id="ARBA00023136"/>
    </source>
</evidence>
<evidence type="ECO:0000256" key="11">
    <source>
        <dbReference type="SAM" id="SignalP"/>
    </source>
</evidence>
<evidence type="ECO:0000313" key="15">
    <source>
        <dbReference type="Proteomes" id="UP001279660"/>
    </source>
</evidence>
<keyword evidence="4 8" id="KW-0812">Transmembrane</keyword>
<dbReference type="Pfam" id="PF07715">
    <property type="entry name" value="Plug"/>
    <property type="match status" value="1"/>
</dbReference>
<dbReference type="NCBIfam" id="TIGR01782">
    <property type="entry name" value="TonB-Xanth-Caul"/>
    <property type="match status" value="1"/>
</dbReference>
<dbReference type="SUPFAM" id="SSF56935">
    <property type="entry name" value="Porins"/>
    <property type="match status" value="1"/>
</dbReference>
<gene>
    <name evidence="14" type="ORF">SIL82_13110</name>
</gene>
<evidence type="ECO:0000313" key="14">
    <source>
        <dbReference type="EMBL" id="MDX5985202.1"/>
    </source>
</evidence>
<evidence type="ECO:0000256" key="2">
    <source>
        <dbReference type="ARBA" id="ARBA00022448"/>
    </source>
</evidence>
<evidence type="ECO:0000256" key="8">
    <source>
        <dbReference type="PROSITE-ProRule" id="PRU01360"/>
    </source>
</evidence>
<evidence type="ECO:0000256" key="7">
    <source>
        <dbReference type="ARBA" id="ARBA00023237"/>
    </source>
</evidence>
<sequence>MKVVLTLTCCMSALSVTCPVAAAAAIAPSAVAQDSASAAPLSKAERIAARRKARAEREAARRRGKAVQQAVAAGADSATYKGEGGNDIVVVGLRASLKSARDRKRNSKQIVDSVDAEDAGKLPDNNVPEALARVTGVQIDRSHGEGSGVTIRGLSDVQTTINGNEATSAGSRSLNLADIPAELLKSVQVYKTRSADQVEGGIAGTVNVELRRPLDLKKGLTVAGSFRETFSDLGNTKSPYASVLLAERFDTPIGEMGVLVNGSYTKNNYFENYVVSESPQQIGFFTGSQSNARLPVALQNTIIPYAINYGVESGSIKRPSLNASWQWRANEHLDFVLEGSYLGVRSDDERNNLRIQTNSDQGAYSNLVVNPDGTIRSVTITNNGAEGVQGGPLNIYQNTTSDTYNANFETHWHSDKVQINFGTQYNWSDYSQYYVQSQYRLTGGNVINVDFNSPNVPGGGPFVTYPNTDIGNPANYKLYQIHDQRGTNNDTLFATNLDFTVQTSATGLLRSVQFGTRFTKHTISRDYGYRDAFYFTTATAPTMNAVGAATGIGVASTTPDIAGAPTWYHLGGASLFDNFAAMRNYLIGHGADLTGRDWTLSEPATTDPGESFKEHERTFAGYGALNYGFKAAIPVDGTIGLRYVNTWGTAVSSRYAWNAFLPNGTPDYGKGVAYIPTGSKVNYVDLLPSATAILHFAPKVQLRLSYTHNVSRPQFYDMRSAVNILDASTSGRVYAGNPDLKPTQENNYDASLEYYWGKGGLVSLGTFLKNQTGFIYYTEMREAVVGLAPNPKAADGLYIVGKPRNAGPGKIFGLEGQVNTFFDFLPGFAKHFGINANFTYIPTASLQLAYADTNLDTQGLYDAPYTSKYSGNVALIYDTPVFSARIAYNYRSKYKTAIDYVNPGYSVYTKQTSRLDAAVNYTPLKFVTFSVEATNLLHDNADSYFGAYDALPVGVRVQARTIQASARFRF</sequence>
<dbReference type="EMBL" id="JAWXXV010000001">
    <property type="protein sequence ID" value="MDX5985202.1"/>
    <property type="molecule type" value="Genomic_DNA"/>
</dbReference>
<keyword evidence="11" id="KW-0732">Signal</keyword>
<comment type="subcellular location">
    <subcellularLocation>
        <location evidence="1 8">Cell outer membrane</location>
        <topology evidence="1 8">Multi-pass membrane protein</topology>
    </subcellularLocation>
</comment>
<protein>
    <submittedName>
        <fullName evidence="14">TonB-dependent receptor</fullName>
    </submittedName>
</protein>
<evidence type="ECO:0000259" key="13">
    <source>
        <dbReference type="Pfam" id="PF07715"/>
    </source>
</evidence>
<evidence type="ECO:0000256" key="9">
    <source>
        <dbReference type="RuleBase" id="RU003357"/>
    </source>
</evidence>
<keyword evidence="6 8" id="KW-0472">Membrane</keyword>
<keyword evidence="14" id="KW-0675">Receptor</keyword>
<keyword evidence="15" id="KW-1185">Reference proteome</keyword>
<comment type="similarity">
    <text evidence="8 9">Belongs to the TonB-dependent receptor family.</text>
</comment>
<evidence type="ECO:0000256" key="3">
    <source>
        <dbReference type="ARBA" id="ARBA00022452"/>
    </source>
</evidence>
<feature type="chain" id="PRO_5045764712" evidence="11">
    <location>
        <begin position="33"/>
        <end position="970"/>
    </location>
</feature>
<evidence type="ECO:0000256" key="10">
    <source>
        <dbReference type="SAM" id="MobiDB-lite"/>
    </source>
</evidence>
<evidence type="ECO:0000256" key="1">
    <source>
        <dbReference type="ARBA" id="ARBA00004571"/>
    </source>
</evidence>
<dbReference type="Pfam" id="PF00593">
    <property type="entry name" value="TonB_dep_Rec_b-barrel"/>
    <property type="match status" value="1"/>
</dbReference>